<dbReference type="Proteomes" id="UP000679388">
    <property type="component" value="Chromosome"/>
</dbReference>
<proteinExistence type="predicted"/>
<name>A0A365PMW6_ACIJU</name>
<dbReference type="KEGG" id="ajn:BVL33_06505"/>
<dbReference type="Proteomes" id="UP001498501">
    <property type="component" value="Unassembled WGS sequence"/>
</dbReference>
<evidence type="ECO:0000313" key="7">
    <source>
        <dbReference type="Proteomes" id="UP001498501"/>
    </source>
</evidence>
<protein>
    <submittedName>
        <fullName evidence="2">Roadblock/LC7 domain-containing protein</fullName>
    </submittedName>
</protein>
<dbReference type="Pfam" id="PF03259">
    <property type="entry name" value="Robl_LC7"/>
    <property type="match status" value="1"/>
</dbReference>
<evidence type="ECO:0000313" key="6">
    <source>
        <dbReference type="Proteomes" id="UP000253688"/>
    </source>
</evidence>
<gene>
    <name evidence="5" type="ORF">DC346_00885</name>
    <name evidence="4" type="ORF">H2677_04355</name>
    <name evidence="2" type="ORF">KTH64_15450</name>
    <name evidence="3" type="ORF">WM018_09100</name>
</gene>
<dbReference type="Gene3D" id="3.30.450.30">
    <property type="entry name" value="Dynein light chain 2a, cytoplasmic"/>
    <property type="match status" value="1"/>
</dbReference>
<dbReference type="AlphaFoldDB" id="A0A365PMW6"/>
<dbReference type="STRING" id="40215.BVL33_06505"/>
<organism evidence="5 6">
    <name type="scientific">Acinetobacter junii</name>
    <dbReference type="NCBI Taxonomy" id="40215"/>
    <lineage>
        <taxon>Bacteria</taxon>
        <taxon>Pseudomonadati</taxon>
        <taxon>Pseudomonadota</taxon>
        <taxon>Gammaproteobacteria</taxon>
        <taxon>Moraxellales</taxon>
        <taxon>Moraxellaceae</taxon>
        <taxon>Acinetobacter</taxon>
    </lineage>
</organism>
<dbReference type="Proteomes" id="UP000253688">
    <property type="component" value="Unassembled WGS sequence"/>
</dbReference>
<dbReference type="EMBL" id="JAHPRE010000082">
    <property type="protein sequence ID" value="MCU4398304.1"/>
    <property type="molecule type" value="Genomic_DNA"/>
</dbReference>
<evidence type="ECO:0000313" key="5">
    <source>
        <dbReference type="EMBL" id="RBA50079.1"/>
    </source>
</evidence>
<keyword evidence="7" id="KW-1185">Reference proteome</keyword>
<dbReference type="GeneID" id="70091737"/>
<reference evidence="5 6" key="1">
    <citation type="submission" date="2018-04" db="EMBL/GenBank/DDBJ databases">
        <title>Acinetobacter junii Genome sequencing and assembly.</title>
        <authorList>
            <person name="Su J."/>
            <person name="Rensing C."/>
            <person name="Mazhar H.S."/>
        </authorList>
    </citation>
    <scope>NUCLEOTIDE SEQUENCE [LARGE SCALE GENOMIC DNA]</scope>
    <source>
        <strain evidence="5 6">SC22</strain>
    </source>
</reference>
<dbReference type="EMBL" id="JBBMLE010000029">
    <property type="protein sequence ID" value="MEK0252661.1"/>
    <property type="molecule type" value="Genomic_DNA"/>
</dbReference>
<reference evidence="4" key="2">
    <citation type="submission" date="2020-07" db="EMBL/GenBank/DDBJ databases">
        <title>Acinetobacter junii strain YR7 chromosome and plasmid pNDM-YR7.</title>
        <authorList>
            <person name="Tang B."/>
        </authorList>
    </citation>
    <scope>NUCLEOTIDE SEQUENCE</scope>
    <source>
        <strain evidence="4">YR7</strain>
    </source>
</reference>
<evidence type="ECO:0000313" key="2">
    <source>
        <dbReference type="EMBL" id="MCU4398304.1"/>
    </source>
</evidence>
<accession>A0A365PMW6</accession>
<feature type="domain" description="Roadblock/LAMTOR2" evidence="1">
    <location>
        <begin position="14"/>
        <end position="98"/>
    </location>
</feature>
<evidence type="ECO:0000313" key="4">
    <source>
        <dbReference type="EMBL" id="QUY37422.1"/>
    </source>
</evidence>
<reference evidence="3 7" key="4">
    <citation type="submission" date="2024-03" db="EMBL/GenBank/DDBJ databases">
        <title>Cross-transmission of Acinetobacter junii carrying blaOXA-58 in a neonatal intensive care unit.</title>
        <authorList>
            <person name="Bour M."/>
            <person name="Potron A."/>
            <person name="Lecointe D."/>
        </authorList>
    </citation>
    <scope>NUCLEOTIDE SEQUENCE [LARGE SCALE GENOMIC DNA]</scope>
    <source>
        <strain evidence="3 7">21A3096 case 1</strain>
    </source>
</reference>
<evidence type="ECO:0000313" key="3">
    <source>
        <dbReference type="EMBL" id="MEK0252661.1"/>
    </source>
</evidence>
<dbReference type="Proteomes" id="UP001208534">
    <property type="component" value="Unassembled WGS sequence"/>
</dbReference>
<dbReference type="InterPro" id="IPR004942">
    <property type="entry name" value="Roadblock/LAMTOR2_dom"/>
</dbReference>
<evidence type="ECO:0000259" key="1">
    <source>
        <dbReference type="Pfam" id="PF03259"/>
    </source>
</evidence>
<dbReference type="OrthoDB" id="9969484at2"/>
<dbReference type="SUPFAM" id="SSF103196">
    <property type="entry name" value="Roadblock/LC7 domain"/>
    <property type="match status" value="1"/>
</dbReference>
<dbReference type="EMBL" id="QEWH01000005">
    <property type="protein sequence ID" value="RBA50079.1"/>
    <property type="molecule type" value="Genomic_DNA"/>
</dbReference>
<reference evidence="2" key="3">
    <citation type="submission" date="2021-06" db="EMBL/GenBank/DDBJ databases">
        <title>Propagation of a rapidly emergent carbapenem-resistant Acinetobacter baumannii lineage by various extra-hospital transmission networks.</title>
        <authorList>
            <person name="Calix J."/>
        </authorList>
    </citation>
    <scope>NUCLEOTIDE SEQUENCE</scope>
    <source>
        <strain evidence="2">WU_MDCI_Aw63</strain>
    </source>
</reference>
<dbReference type="RefSeq" id="WP_004913841.1">
    <property type="nucleotide sequence ID" value="NZ_BBSD01000011.1"/>
</dbReference>
<dbReference type="EMBL" id="CP059558">
    <property type="protein sequence ID" value="QUY37422.1"/>
    <property type="molecule type" value="Genomic_DNA"/>
</dbReference>
<sequence length="128" mass="13844">MIGQFSRTAMVFIEKTLRECEQCIGFSGAALSSPDGLVLAMHGQISGDEAAACASSLFVESETALSYIGESEPRMMLLWTANKLLALHLLKNGSIFFVTSTEKNNFNAVLKFSLETSKKLDNALSIMG</sequence>